<gene>
    <name evidence="1" type="ORF">KQ657_001886</name>
</gene>
<dbReference type="EMBL" id="JAHMUF010000019">
    <property type="protein sequence ID" value="KAG7192172.1"/>
    <property type="molecule type" value="Genomic_DNA"/>
</dbReference>
<dbReference type="RefSeq" id="XP_043047722.1">
    <property type="nucleotide sequence ID" value="XM_043192667.1"/>
</dbReference>
<evidence type="ECO:0000313" key="2">
    <source>
        <dbReference type="Proteomes" id="UP000790833"/>
    </source>
</evidence>
<protein>
    <submittedName>
        <fullName evidence="1">Uncharacterized protein</fullName>
    </submittedName>
</protein>
<comment type="caution">
    <text evidence="1">The sequence shown here is derived from an EMBL/GenBank/DDBJ whole genome shotgun (WGS) entry which is preliminary data.</text>
</comment>
<dbReference type="GeneID" id="66115260"/>
<reference evidence="1" key="1">
    <citation type="submission" date="2021-03" db="EMBL/GenBank/DDBJ databases">
        <authorList>
            <person name="Palmer J.M."/>
        </authorList>
    </citation>
    <scope>NUCLEOTIDE SEQUENCE</scope>
    <source>
        <strain evidence="1">ARV_011</strain>
    </source>
</reference>
<keyword evidence="2" id="KW-1185">Reference proteome</keyword>
<dbReference type="AlphaFoldDB" id="A0A9P7V6L2"/>
<dbReference type="Proteomes" id="UP000790833">
    <property type="component" value="Unassembled WGS sequence"/>
</dbReference>
<sequence length="411" mass="47574">MLLLDLGSSLKHINSHFYILYNDLFYDKLVAGIGSKGISTMISVLGNIRLYIRSLDSFRRDSRTLILSRLHLPSESVTTSTGISTGTGTGTGPVGIPAQFNCIYVRDSWRYIYALFRNRRFHAQYSDYKIDEPTNYIYNHFVEINRTYLLSFEKIFWLLPGSYNLTIGLVVKHGKGLGTTKFEVGLDQDQNQNQTQIQNKRVQTFYPPTNINEILPKNQFCLLKIGEFEVPKKTRKAAITDGNHFQRVKLVMEEIGLYLKSGFQKAMEETVYENGDQNGSGRKEIEGVGEQRLEDEVYDSFMFPTDGETSWDDSHSNAALVQQRFQLSNNTGSSPLDQYANFYYNNSHLPRYFKFSTVYKHRQFVNRYGDFTIDWKEEENVNEQDIILEDKQTCSYDRYGIKWKMPILGDL</sequence>
<proteinExistence type="predicted"/>
<evidence type="ECO:0000313" key="1">
    <source>
        <dbReference type="EMBL" id="KAG7192172.1"/>
    </source>
</evidence>
<organism evidence="1 2">
    <name type="scientific">Scheffersomyces spartinae</name>
    <dbReference type="NCBI Taxonomy" id="45513"/>
    <lineage>
        <taxon>Eukaryota</taxon>
        <taxon>Fungi</taxon>
        <taxon>Dikarya</taxon>
        <taxon>Ascomycota</taxon>
        <taxon>Saccharomycotina</taxon>
        <taxon>Pichiomycetes</taxon>
        <taxon>Debaryomycetaceae</taxon>
        <taxon>Scheffersomyces</taxon>
    </lineage>
</organism>
<accession>A0A9P7V6L2</accession>
<name>A0A9P7V6L2_9ASCO</name>
<dbReference type="OrthoDB" id="4095076at2759"/>